<protein>
    <submittedName>
        <fullName evidence="2">GNAT family N-acetyltransferase</fullName>
    </submittedName>
</protein>
<dbReference type="EMBL" id="SDGZ01000015">
    <property type="protein sequence ID" value="TYC49116.1"/>
    <property type="molecule type" value="Genomic_DNA"/>
</dbReference>
<dbReference type="InterPro" id="IPR016181">
    <property type="entry name" value="Acyl_CoA_acyltransferase"/>
</dbReference>
<evidence type="ECO:0000313" key="3">
    <source>
        <dbReference type="Proteomes" id="UP000371977"/>
    </source>
</evidence>
<dbReference type="SUPFAM" id="SSF55729">
    <property type="entry name" value="Acyl-CoA N-acyltransferases (Nat)"/>
    <property type="match status" value="1"/>
</dbReference>
<dbReference type="CDD" id="cd04301">
    <property type="entry name" value="NAT_SF"/>
    <property type="match status" value="1"/>
</dbReference>
<reference evidence="2 3" key="1">
    <citation type="submission" date="2019-01" db="EMBL/GenBank/DDBJ databases">
        <title>Weissella sp. nov., a novel lactic acid bacterium isolated from animal feces.</title>
        <authorList>
            <person name="Wang L.-T."/>
        </authorList>
    </citation>
    <scope>NUCLEOTIDE SEQUENCE [LARGE SCALE GENOMIC DNA]</scope>
    <source>
        <strain evidence="2 3">8H-2</strain>
    </source>
</reference>
<dbReference type="OrthoDB" id="9796171at2"/>
<dbReference type="AlphaFoldDB" id="A0A6C2C665"/>
<dbReference type="Proteomes" id="UP000371977">
    <property type="component" value="Unassembled WGS sequence"/>
</dbReference>
<dbReference type="InterPro" id="IPR039143">
    <property type="entry name" value="GNPNAT1-like"/>
</dbReference>
<name>A0A6C2C665_9LACO</name>
<accession>A0A6C2C665</accession>
<sequence>MSDNELIVSKEYGLGSFSKAALKIRQAVFVEEQGIALDIELDDYDNTTTHYVGFTAEKPVTTARVLTNPTDNSWHIQRVATLSEARGHGYAAKLMRTIIIDAKEAGVHKIDLGAQVPSLGFYERIGFNVIGEPFVEAGIDHVQMELVI</sequence>
<keyword evidence="2" id="KW-0808">Transferase</keyword>
<dbReference type="RefSeq" id="WP_148622977.1">
    <property type="nucleotide sequence ID" value="NZ_SDGZ01000015.1"/>
</dbReference>
<dbReference type="PANTHER" id="PTHR13355">
    <property type="entry name" value="GLUCOSAMINE 6-PHOSPHATE N-ACETYLTRANSFERASE"/>
    <property type="match status" value="1"/>
</dbReference>
<feature type="domain" description="N-acetyltransferase" evidence="1">
    <location>
        <begin position="7"/>
        <end position="148"/>
    </location>
</feature>
<dbReference type="Gene3D" id="3.40.630.30">
    <property type="match status" value="1"/>
</dbReference>
<dbReference type="InterPro" id="IPR000182">
    <property type="entry name" value="GNAT_dom"/>
</dbReference>
<evidence type="ECO:0000313" key="2">
    <source>
        <dbReference type="EMBL" id="TYC49116.1"/>
    </source>
</evidence>
<dbReference type="Pfam" id="PF13673">
    <property type="entry name" value="Acetyltransf_10"/>
    <property type="match status" value="1"/>
</dbReference>
<dbReference type="GO" id="GO:0004343">
    <property type="term" value="F:glucosamine 6-phosphate N-acetyltransferase activity"/>
    <property type="evidence" value="ECO:0007669"/>
    <property type="project" value="TreeGrafter"/>
</dbReference>
<organism evidence="2 3">
    <name type="scientific">Weissella muntiaci</name>
    <dbReference type="NCBI Taxonomy" id="2508881"/>
    <lineage>
        <taxon>Bacteria</taxon>
        <taxon>Bacillati</taxon>
        <taxon>Bacillota</taxon>
        <taxon>Bacilli</taxon>
        <taxon>Lactobacillales</taxon>
        <taxon>Lactobacillaceae</taxon>
        <taxon>Weissella</taxon>
    </lineage>
</organism>
<evidence type="ECO:0000259" key="1">
    <source>
        <dbReference type="PROSITE" id="PS51186"/>
    </source>
</evidence>
<gene>
    <name evidence="2" type="ORF">ESZ50_07670</name>
</gene>
<dbReference type="PANTHER" id="PTHR13355:SF11">
    <property type="entry name" value="GLUCOSAMINE 6-PHOSPHATE N-ACETYLTRANSFERASE"/>
    <property type="match status" value="1"/>
</dbReference>
<proteinExistence type="predicted"/>
<keyword evidence="3" id="KW-1185">Reference proteome</keyword>
<dbReference type="PROSITE" id="PS51186">
    <property type="entry name" value="GNAT"/>
    <property type="match status" value="1"/>
</dbReference>
<comment type="caution">
    <text evidence="2">The sequence shown here is derived from an EMBL/GenBank/DDBJ whole genome shotgun (WGS) entry which is preliminary data.</text>
</comment>